<accession>A0A927IK96</accession>
<name>A0A927IK96_9BURK</name>
<evidence type="ECO:0000256" key="1">
    <source>
        <dbReference type="SAM" id="SignalP"/>
    </source>
</evidence>
<comment type="caution">
    <text evidence="2">The sequence shown here is derived from an EMBL/GenBank/DDBJ whole genome shotgun (WGS) entry which is preliminary data.</text>
</comment>
<dbReference type="EMBL" id="JACYFT010000001">
    <property type="protein sequence ID" value="MBD8048936.1"/>
    <property type="molecule type" value="Genomic_DNA"/>
</dbReference>
<proteinExistence type="predicted"/>
<dbReference type="Proteomes" id="UP000647424">
    <property type="component" value="Unassembled WGS sequence"/>
</dbReference>
<reference evidence="2" key="1">
    <citation type="submission" date="2020-09" db="EMBL/GenBank/DDBJ databases">
        <title>Genome seq and assembly of Limnohabitants sp.</title>
        <authorList>
            <person name="Chhetri G."/>
        </authorList>
    </citation>
    <scope>NUCLEOTIDE SEQUENCE</scope>
    <source>
        <strain evidence="2">JUR4</strain>
    </source>
</reference>
<gene>
    <name evidence="2" type="ORF">IC609_00145</name>
</gene>
<keyword evidence="1" id="KW-0732">Signal</keyword>
<dbReference type="AlphaFoldDB" id="A0A927IK96"/>
<keyword evidence="3" id="KW-1185">Reference proteome</keyword>
<evidence type="ECO:0008006" key="4">
    <source>
        <dbReference type="Google" id="ProtNLM"/>
    </source>
</evidence>
<sequence>MKTALWMAVALAVAPSVALAQTKTPARTSAPAPAAATRAPLTVSSLLPAPAALATPSTPAQEHERQLQAIRQALLEATMDRPTRVISSAWVDGDGVLHESAHFHSQAEVQGVRILSYVQGEEPVTAKVDAQVLPWGLRQTKAADGSCQSPPRAWRLPMTLQTRLDNGFSGSQQHASQWLLKAASHYWSERLSESKRWQGQESARPASNTYSQMLYGSGEASAGWAAELSLSPQPAPEDQALPWTQRMPWVAPAWRWSLNLTVGRRSAPDLPIQPVWTARQSVSIPIQDMTHQPTVVLAQLQQALERKVGEWIQTLEQNNQCEPLQFAVLRQSGSQLMLQAGQGSGLRPGDRVLLMNPTHVPSRVLEPGATQHLALAEVVRIDRHQTELQQLAGPALPAHGQWVALPL</sequence>
<organism evidence="2 3">
    <name type="scientific">Limnohabitans radicicola</name>
    <dbReference type="NCBI Taxonomy" id="2771427"/>
    <lineage>
        <taxon>Bacteria</taxon>
        <taxon>Pseudomonadati</taxon>
        <taxon>Pseudomonadota</taxon>
        <taxon>Betaproteobacteria</taxon>
        <taxon>Burkholderiales</taxon>
        <taxon>Comamonadaceae</taxon>
        <taxon>Limnohabitans</taxon>
    </lineage>
</organism>
<feature type="signal peptide" evidence="1">
    <location>
        <begin position="1"/>
        <end position="20"/>
    </location>
</feature>
<feature type="chain" id="PRO_5036882368" description="Flagellar assembly protein T N-terminal domain-containing protein" evidence="1">
    <location>
        <begin position="21"/>
        <end position="407"/>
    </location>
</feature>
<evidence type="ECO:0000313" key="2">
    <source>
        <dbReference type="EMBL" id="MBD8048936.1"/>
    </source>
</evidence>
<protein>
    <recommendedName>
        <fullName evidence="4">Flagellar assembly protein T N-terminal domain-containing protein</fullName>
    </recommendedName>
</protein>
<evidence type="ECO:0000313" key="3">
    <source>
        <dbReference type="Proteomes" id="UP000647424"/>
    </source>
</evidence>
<dbReference type="RefSeq" id="WP_191817447.1">
    <property type="nucleotide sequence ID" value="NZ_JACYFT010000001.1"/>
</dbReference>